<dbReference type="PATRIC" id="fig|269796.9.peg.3769"/>
<dbReference type="EMBL" id="CP000230">
    <property type="protein sequence ID" value="ABC24441.1"/>
    <property type="molecule type" value="Genomic_DNA"/>
</dbReference>
<keyword evidence="2" id="KW-1185">Reference proteome</keyword>
<organism evidence="1 2">
    <name type="scientific">Rhodospirillum rubrum (strain ATCC 11170 / ATH 1.1.1 / DSM 467 / LMG 4362 / NCIMB 8255 / S1)</name>
    <dbReference type="NCBI Taxonomy" id="269796"/>
    <lineage>
        <taxon>Bacteria</taxon>
        <taxon>Pseudomonadati</taxon>
        <taxon>Pseudomonadota</taxon>
        <taxon>Alphaproteobacteria</taxon>
        <taxon>Rhodospirillales</taxon>
        <taxon>Rhodospirillaceae</taxon>
        <taxon>Rhodospirillum</taxon>
    </lineage>
</organism>
<gene>
    <name evidence="1" type="ordered locus">Rru_A3647</name>
</gene>
<dbReference type="HOGENOM" id="CLU_1353757_0_0_5"/>
<reference evidence="1 2" key="1">
    <citation type="journal article" date="2011" name="Stand. Genomic Sci.">
        <title>Complete genome sequence of Rhodospirillum rubrum type strain (S1).</title>
        <authorList>
            <person name="Munk A.C."/>
            <person name="Copeland A."/>
            <person name="Lucas S."/>
            <person name="Lapidus A."/>
            <person name="Del Rio T.G."/>
            <person name="Barry K."/>
            <person name="Detter J.C."/>
            <person name="Hammon N."/>
            <person name="Israni S."/>
            <person name="Pitluck S."/>
            <person name="Brettin T."/>
            <person name="Bruce D."/>
            <person name="Han C."/>
            <person name="Tapia R."/>
            <person name="Gilna P."/>
            <person name="Schmutz J."/>
            <person name="Larimer F."/>
            <person name="Land M."/>
            <person name="Kyrpides N.C."/>
            <person name="Mavromatis K."/>
            <person name="Richardson P."/>
            <person name="Rohde M."/>
            <person name="Goker M."/>
            <person name="Klenk H.P."/>
            <person name="Zhang Y."/>
            <person name="Roberts G.P."/>
            <person name="Reslewic S."/>
            <person name="Schwartz D.C."/>
        </authorList>
    </citation>
    <scope>NUCLEOTIDE SEQUENCE [LARGE SCALE GENOMIC DNA]</scope>
    <source>
        <strain evidence="2">ATCC 11170 / ATH 1.1.1 / DSM 467 / LMG 4362 / NCIMB 8255 / S1</strain>
    </source>
</reference>
<protein>
    <recommendedName>
        <fullName evidence="3">Lipoprotein</fullName>
    </recommendedName>
</protein>
<name>Q2RN54_RHORT</name>
<accession>Q2RN54</accession>
<sequence length="204" mass="21978">MPARHKGRPGLLSIPFALGLALTTAGLGGCSAFKPVEPPAAEAGAFDIDASRDALARAEAAERAGDPRGAAALYRSAAERWPTTQAAWSGLARVSEATGDEASLHTARFFEERVVDYDTMHPRQARMAFVTLRDSPPADQPELGLWAGRMVAFYEYKDAYQIRSAFDSRTPRSWIERNAIYPVAVGSVGGILYGVGKSFKTLSD</sequence>
<dbReference type="Pfam" id="PF13428">
    <property type="entry name" value="TPR_14"/>
    <property type="match status" value="1"/>
</dbReference>
<dbReference type="Proteomes" id="UP000001929">
    <property type="component" value="Chromosome"/>
</dbReference>
<evidence type="ECO:0008006" key="3">
    <source>
        <dbReference type="Google" id="ProtNLM"/>
    </source>
</evidence>
<evidence type="ECO:0000313" key="2">
    <source>
        <dbReference type="Proteomes" id="UP000001929"/>
    </source>
</evidence>
<dbReference type="RefSeq" id="WP_011391394.1">
    <property type="nucleotide sequence ID" value="NC_007643.1"/>
</dbReference>
<dbReference type="AlphaFoldDB" id="Q2RN54"/>
<dbReference type="EnsemblBacteria" id="ABC24441">
    <property type="protein sequence ID" value="ABC24441"/>
    <property type="gene ID" value="Rru_A3647"/>
</dbReference>
<dbReference type="KEGG" id="rru:Rru_A3647"/>
<dbReference type="PROSITE" id="PS51257">
    <property type="entry name" value="PROKAR_LIPOPROTEIN"/>
    <property type="match status" value="1"/>
</dbReference>
<evidence type="ECO:0000313" key="1">
    <source>
        <dbReference type="EMBL" id="ABC24441.1"/>
    </source>
</evidence>
<proteinExistence type="predicted"/>